<dbReference type="Proteomes" id="UP000281084">
    <property type="component" value="Unassembled WGS sequence"/>
</dbReference>
<feature type="chain" id="PRO_5017430644" description="Transporter" evidence="1">
    <location>
        <begin position="24"/>
        <end position="253"/>
    </location>
</feature>
<evidence type="ECO:0000313" key="2">
    <source>
        <dbReference type="EMBL" id="RKG47649.1"/>
    </source>
</evidence>
<comment type="caution">
    <text evidence="2">The sequence shown here is derived from an EMBL/GenBank/DDBJ whole genome shotgun (WGS) entry which is preliminary data.</text>
</comment>
<dbReference type="AlphaFoldDB" id="A0A3A8FN46"/>
<dbReference type="EMBL" id="RAXZ01000051">
    <property type="protein sequence ID" value="RKG47649.1"/>
    <property type="molecule type" value="Genomic_DNA"/>
</dbReference>
<name>A0A3A8FN46_9GAMM</name>
<keyword evidence="1" id="KW-0732">Signal</keyword>
<protein>
    <recommendedName>
        <fullName evidence="4">Transporter</fullName>
    </recommendedName>
</protein>
<evidence type="ECO:0000313" key="3">
    <source>
        <dbReference type="Proteomes" id="UP000281084"/>
    </source>
</evidence>
<reference evidence="2 3" key="1">
    <citation type="submission" date="2018-09" db="EMBL/GenBank/DDBJ databases">
        <title>The draft genome of Acinetobacter spp. strains.</title>
        <authorList>
            <person name="Qin J."/>
            <person name="Feng Y."/>
            <person name="Zong Z."/>
        </authorList>
    </citation>
    <scope>NUCLEOTIDE SEQUENCE [LARGE SCALE GENOMIC DNA]</scope>
    <source>
        <strain evidence="2 3">WCHAc060002</strain>
    </source>
</reference>
<dbReference type="RefSeq" id="WP_120368373.1">
    <property type="nucleotide sequence ID" value="NZ_RAXZ01000051.1"/>
</dbReference>
<sequence length="253" mass="28805">MYLKTLINFTVGLALVASQSAIANEISDTFKGKTKLNLNLYVFAADIDGDISKGPISYEVEQPFKETLKELDKSYMAHLDLSKGKWGIYADRQYVKTSQDKQVLHVPLALATKLDQSSYGIYYQAYVSPEQTKDQYAKFIVEPTIGMHHTDASATLGALNHKIQASTDWDEFFWGARFKYNLDSAWNFASEITFGVEDTRSVQAYVGYRIPVFNRHLNIRGGYRYFEQDYTSGDFKWDIKEHGPVVGINLPIF</sequence>
<evidence type="ECO:0000256" key="1">
    <source>
        <dbReference type="SAM" id="SignalP"/>
    </source>
</evidence>
<evidence type="ECO:0008006" key="4">
    <source>
        <dbReference type="Google" id="ProtNLM"/>
    </source>
</evidence>
<proteinExistence type="predicted"/>
<accession>A0A3A8FN46</accession>
<feature type="signal peptide" evidence="1">
    <location>
        <begin position="1"/>
        <end position="23"/>
    </location>
</feature>
<gene>
    <name evidence="2" type="ORF">D7V64_16455</name>
</gene>
<organism evidence="2 3">
    <name type="scientific">Acinetobacter cumulans</name>
    <dbReference type="NCBI Taxonomy" id="2136182"/>
    <lineage>
        <taxon>Bacteria</taxon>
        <taxon>Pseudomonadati</taxon>
        <taxon>Pseudomonadota</taxon>
        <taxon>Gammaproteobacteria</taxon>
        <taxon>Moraxellales</taxon>
        <taxon>Moraxellaceae</taxon>
        <taxon>Acinetobacter</taxon>
    </lineage>
</organism>